<sequence>MIKLIASDMDGTLLNEKMQISAENIKAIKYAQKKGVEFLIATGRSKLESAKLLANAGIKVGYINLNGAMLYNTEGHLVFEQDIPTEKSKEIIKILNESGYYFEIVSADNVYSNSKLERITNVSNLLVDLNQNLDFKHAVPLSSGSEQIMGISFVDNYSNLLNLPNFKVMKFLAFKPDGATFDQVSKKLLQLGDLVITSSSNTNIEINHKNAQKGIALMHYAKMKGISTNQVMAIGDNLNDKSMIERAGVSVAMGNAVDEIKALAKHITLKNTEDGVAHAIYEFLGDN</sequence>
<reference evidence="1 2" key="1">
    <citation type="submission" date="2020-02" db="EMBL/GenBank/DDBJ databases">
        <title>Complete genome sequences of six Lactobacillus iners strains isolated from the human vagina.</title>
        <authorList>
            <person name="France M.T."/>
            <person name="Rutt L."/>
            <person name="Narina S."/>
            <person name="Arbaugh S."/>
            <person name="Humphrys M.S."/>
            <person name="Ma B."/>
            <person name="Hayward M.R."/>
            <person name="Relman D."/>
            <person name="Kwon D.S."/>
            <person name="Ravel J."/>
        </authorList>
    </citation>
    <scope>NUCLEOTIDE SEQUENCE [LARGE SCALE GENOMIC DNA]</scope>
    <source>
        <strain evidence="1 2">C0210C1</strain>
    </source>
</reference>
<dbReference type="NCBIfam" id="TIGR00099">
    <property type="entry name" value="Cof-subfamily"/>
    <property type="match status" value="1"/>
</dbReference>
<gene>
    <name evidence="1" type="ORF">G6Z83_02110</name>
</gene>
<dbReference type="GeneID" id="93221208"/>
<dbReference type="Pfam" id="PF08282">
    <property type="entry name" value="Hydrolase_3"/>
    <property type="match status" value="1"/>
</dbReference>
<dbReference type="PANTHER" id="PTHR10000">
    <property type="entry name" value="PHOSPHOSERINE PHOSPHATASE"/>
    <property type="match status" value="1"/>
</dbReference>
<organism evidence="1 2">
    <name type="scientific">Lactobacillus iners</name>
    <dbReference type="NCBI Taxonomy" id="147802"/>
    <lineage>
        <taxon>Bacteria</taxon>
        <taxon>Bacillati</taxon>
        <taxon>Bacillota</taxon>
        <taxon>Bacilli</taxon>
        <taxon>Lactobacillales</taxon>
        <taxon>Lactobacillaceae</taxon>
        <taxon>Lactobacillus</taxon>
    </lineage>
</organism>
<name>A0A6G7B0Z7_9LACO</name>
<dbReference type="AlphaFoldDB" id="A0A6G7B0Z7"/>
<evidence type="ECO:0000313" key="2">
    <source>
        <dbReference type="Proteomes" id="UP000501676"/>
    </source>
</evidence>
<dbReference type="Gene3D" id="3.30.1240.10">
    <property type="match status" value="1"/>
</dbReference>
<dbReference type="GO" id="GO:0016791">
    <property type="term" value="F:phosphatase activity"/>
    <property type="evidence" value="ECO:0007669"/>
    <property type="project" value="TreeGrafter"/>
</dbReference>
<dbReference type="CDD" id="cd07516">
    <property type="entry name" value="HAD_Pase"/>
    <property type="match status" value="1"/>
</dbReference>
<keyword evidence="1" id="KW-0378">Hydrolase</keyword>
<dbReference type="InterPro" id="IPR023214">
    <property type="entry name" value="HAD_sf"/>
</dbReference>
<evidence type="ECO:0000313" key="1">
    <source>
        <dbReference type="EMBL" id="QIH23536.1"/>
    </source>
</evidence>
<dbReference type="PROSITE" id="PS01229">
    <property type="entry name" value="COF_2"/>
    <property type="match status" value="1"/>
</dbReference>
<dbReference type="EMBL" id="CP049228">
    <property type="protein sequence ID" value="QIH23536.1"/>
    <property type="molecule type" value="Genomic_DNA"/>
</dbReference>
<dbReference type="InterPro" id="IPR036412">
    <property type="entry name" value="HAD-like_sf"/>
</dbReference>
<accession>A0A6G7B0Z7</accession>
<dbReference type="InterPro" id="IPR006379">
    <property type="entry name" value="HAD-SF_hydro_IIB"/>
</dbReference>
<dbReference type="SFLD" id="SFLDG01144">
    <property type="entry name" value="C2.B.4:_PGP_Like"/>
    <property type="match status" value="1"/>
</dbReference>
<proteinExistence type="predicted"/>
<protein>
    <submittedName>
        <fullName evidence="1">Cof-type HAD-IIB family hydrolase</fullName>
    </submittedName>
</protein>
<dbReference type="SUPFAM" id="SSF56784">
    <property type="entry name" value="HAD-like"/>
    <property type="match status" value="1"/>
</dbReference>
<dbReference type="GO" id="GO:0005829">
    <property type="term" value="C:cytosol"/>
    <property type="evidence" value="ECO:0007669"/>
    <property type="project" value="TreeGrafter"/>
</dbReference>
<dbReference type="NCBIfam" id="TIGR01484">
    <property type="entry name" value="HAD-SF-IIB"/>
    <property type="match status" value="1"/>
</dbReference>
<dbReference type="GO" id="GO:0000287">
    <property type="term" value="F:magnesium ion binding"/>
    <property type="evidence" value="ECO:0007669"/>
    <property type="project" value="TreeGrafter"/>
</dbReference>
<dbReference type="SFLD" id="SFLDS00003">
    <property type="entry name" value="Haloacid_Dehalogenase"/>
    <property type="match status" value="1"/>
</dbReference>
<dbReference type="Proteomes" id="UP000501676">
    <property type="component" value="Chromosome"/>
</dbReference>
<dbReference type="PROSITE" id="PS01228">
    <property type="entry name" value="COF_1"/>
    <property type="match status" value="1"/>
</dbReference>
<dbReference type="PANTHER" id="PTHR10000:SF55">
    <property type="entry name" value="5-AMINO-6-(5-PHOSPHO-D-RIBITYLAMINO)URACIL PHOSPHATASE YCSE"/>
    <property type="match status" value="1"/>
</dbReference>
<dbReference type="InterPro" id="IPR000150">
    <property type="entry name" value="Cof"/>
</dbReference>
<dbReference type="SFLD" id="SFLDG01140">
    <property type="entry name" value="C2.B:_Phosphomannomutase_and_P"/>
    <property type="match status" value="1"/>
</dbReference>
<dbReference type="RefSeq" id="WP_006729016.1">
    <property type="nucleotide sequence ID" value="NZ_CP045664.1"/>
</dbReference>
<dbReference type="Gene3D" id="3.40.50.1000">
    <property type="entry name" value="HAD superfamily/HAD-like"/>
    <property type="match status" value="1"/>
</dbReference>